<dbReference type="GO" id="GO:0009002">
    <property type="term" value="F:serine-type D-Ala-D-Ala carboxypeptidase activity"/>
    <property type="evidence" value="ECO:0007669"/>
    <property type="project" value="UniProtKB-EC"/>
</dbReference>
<evidence type="ECO:0000256" key="11">
    <source>
        <dbReference type="ARBA" id="ARBA00022969"/>
    </source>
</evidence>
<dbReference type="PANTHER" id="PTHR30603:SF19">
    <property type="entry name" value="RNA POLYMERASE SIGMA-F FACTOR"/>
    <property type="match status" value="1"/>
</dbReference>
<dbReference type="SUPFAM" id="SSF88659">
    <property type="entry name" value="Sigma3 and sigma4 domains of RNA polymerase sigma factors"/>
    <property type="match status" value="2"/>
</dbReference>
<keyword evidence="17" id="KW-0961">Cell wall biogenesis/degradation</keyword>
<dbReference type="Pfam" id="PF04539">
    <property type="entry name" value="Sigma70_r3"/>
    <property type="match status" value="1"/>
</dbReference>
<dbReference type="NCBIfam" id="TIGR02885">
    <property type="entry name" value="spore_sigF"/>
    <property type="match status" value="1"/>
</dbReference>
<dbReference type="InterPro" id="IPR010194">
    <property type="entry name" value="Anti-sigma_F"/>
</dbReference>
<evidence type="ECO:0000259" key="20">
    <source>
        <dbReference type="PROSITE" id="PS00716"/>
    </source>
</evidence>
<evidence type="ECO:0000256" key="9">
    <source>
        <dbReference type="ARBA" id="ARBA00022801"/>
    </source>
</evidence>
<dbReference type="Pfam" id="PF07943">
    <property type="entry name" value="PBP5_C"/>
    <property type="match status" value="1"/>
</dbReference>
<feature type="domain" description="RNA polymerase sigma-70" evidence="20">
    <location>
        <begin position="766"/>
        <end position="792"/>
    </location>
</feature>
<dbReference type="GO" id="GO:0016989">
    <property type="term" value="F:sigma factor antagonist activity"/>
    <property type="evidence" value="ECO:0007669"/>
    <property type="project" value="InterPro"/>
</dbReference>
<dbReference type="NCBIfam" id="TIGR02980">
    <property type="entry name" value="SigBFG"/>
    <property type="match status" value="1"/>
</dbReference>
<comment type="function">
    <text evidence="1">Removes C-terminal D-alanyl residues from sugar-peptide cell wall precursors.</text>
</comment>
<evidence type="ECO:0000256" key="1">
    <source>
        <dbReference type="ARBA" id="ARBA00003217"/>
    </source>
</evidence>
<gene>
    <name evidence="21" type="ORF">G195_001275</name>
</gene>
<keyword evidence="16" id="KW-0804">Transcription</keyword>
<keyword evidence="13" id="KW-0805">Transcription regulation</keyword>
<organism evidence="21 22">
    <name type="scientific">Phytophthora kernoviae 00238/432</name>
    <dbReference type="NCBI Taxonomy" id="1284355"/>
    <lineage>
        <taxon>Eukaryota</taxon>
        <taxon>Sar</taxon>
        <taxon>Stramenopiles</taxon>
        <taxon>Oomycota</taxon>
        <taxon>Peronosporomycetes</taxon>
        <taxon>Peronosporales</taxon>
        <taxon>Peronosporaceae</taxon>
        <taxon>Phytophthora</taxon>
    </lineage>
</organism>
<dbReference type="NCBIfam" id="TIGR02937">
    <property type="entry name" value="sigma70-ECF"/>
    <property type="match status" value="1"/>
</dbReference>
<evidence type="ECO:0000256" key="5">
    <source>
        <dbReference type="ARBA" id="ARBA00012448"/>
    </source>
</evidence>
<evidence type="ECO:0000256" key="12">
    <source>
        <dbReference type="ARBA" id="ARBA00022984"/>
    </source>
</evidence>
<comment type="similarity">
    <text evidence="4">Belongs to the sigma-70 factor family.</text>
</comment>
<dbReference type="Gene3D" id="3.40.710.10">
    <property type="entry name" value="DD-peptidase/beta-lactamase superfamily"/>
    <property type="match status" value="1"/>
</dbReference>
<dbReference type="UniPathway" id="UPA00219"/>
<sequence>MISSTCMEHAVSKSFEEVTLVKKRIMASFMTLCILLPLMASTALAEETPKAAGGADLAPSARSAILMDADTGTVIFEKNSHDQLPPASITKIMTMLLTIEAVDSGKLKMTDKVRTSEYAASMGGSQIFLEPGEEMTVDDMLKGIAMASGNDASVAMAEKIAGSEEAFVQLMNERAKELGMKDTHFSNCNGLPVENHYSSAHDIAVMSRELLKHPGITKYTGAYQDYLRKDSEKPFWLVNTNKLVRFYSGADGLKTGYTSEAKFCLSATAMKDGLRTIAVVLGEPNTKTRNSEVSSMFDYAFGQYTMKALYKSGDLLGSLKIEKGEVAELPLNATQNYSVLMRKGAKSDEIRHELLMAKELKAPVKAGQSVGKLVVYQGNEVIKEFDIQAPQDVNKAGWWKLFKRTTSNLSGGRLMNEGTGTNFMNLQFAAKSENESFARVTVAAFISQLDPTMDELSDLKTVISEAVTNSIIHGYNNNPEGVVSIQAEIRDDMITIIVEDRGEGIEDLELAKQPLYTSKPELERSGMGFTIMENFMDEFEVSRVGVLMDAEVKQSSQTYLDDAEVKRLIALSQSGDHVARDTLVNCNIRLVWSVVQRFMNRGYEPEDLFQIGCIGLLKSVDKFDLSYDVKFSTYAVPMIIGEIQRFLRDDGTLKVSRSLKEMANKVRKKRDELSKHLDRLPTIKEVAAELGVTPEEVVFAQEANKPPTSIHETVFENDGDPITLMDQIADESQERWFDKLALNEAIGGLSERERLIVYLRYYRDQTQSEVASRLGISQVQVSRLEKKILQSIRDQIAQ</sequence>
<reference evidence="21" key="1">
    <citation type="journal article" date="2015" name="Genom Data">
        <title>Draft genome sequences of Phytophthora kernoviae and Phytophthora ramorum lineage EU2 from Scotland.</title>
        <authorList>
            <person name="Sambles C."/>
            <person name="Schlenzig A."/>
            <person name="O'Neill P."/>
            <person name="Grant M."/>
            <person name="Studholme D.J."/>
        </authorList>
    </citation>
    <scope>NUCLEOTIDE SEQUENCE</scope>
    <source>
        <strain evidence="21">00238/432</strain>
    </source>
</reference>
<dbReference type="Gene3D" id="2.60.410.10">
    <property type="entry name" value="D-Ala-D-Ala carboxypeptidase, C-terminal domain"/>
    <property type="match status" value="1"/>
</dbReference>
<keyword evidence="6" id="KW-0121">Carboxypeptidase</keyword>
<dbReference type="EMBL" id="AOFI03000007">
    <property type="protein sequence ID" value="KAF4325178.1"/>
    <property type="molecule type" value="Genomic_DNA"/>
</dbReference>
<dbReference type="GO" id="GO:0006352">
    <property type="term" value="P:DNA-templated transcription initiation"/>
    <property type="evidence" value="ECO:0007669"/>
    <property type="project" value="InterPro"/>
</dbReference>
<dbReference type="NCBIfam" id="TIGR01925">
    <property type="entry name" value="spIIAB"/>
    <property type="match status" value="1"/>
</dbReference>
<evidence type="ECO:0000313" key="22">
    <source>
        <dbReference type="Proteomes" id="UP000702964"/>
    </source>
</evidence>
<dbReference type="Pfam" id="PF04545">
    <property type="entry name" value="Sigma70_r4"/>
    <property type="match status" value="1"/>
</dbReference>
<evidence type="ECO:0000256" key="17">
    <source>
        <dbReference type="ARBA" id="ARBA00023316"/>
    </source>
</evidence>
<comment type="caution">
    <text evidence="21">The sequence shown here is derived from an EMBL/GenBank/DDBJ whole genome shotgun (WGS) entry which is preliminary data.</text>
</comment>
<dbReference type="Proteomes" id="UP000702964">
    <property type="component" value="Unassembled WGS sequence"/>
</dbReference>
<evidence type="ECO:0000256" key="6">
    <source>
        <dbReference type="ARBA" id="ARBA00022645"/>
    </source>
</evidence>
<feature type="domain" description="RNA polymerase sigma-70" evidence="19">
    <location>
        <begin position="607"/>
        <end position="620"/>
    </location>
</feature>
<dbReference type="PROSITE" id="PS00716">
    <property type="entry name" value="SIGMA70_2"/>
    <property type="match status" value="1"/>
</dbReference>
<dbReference type="EC" id="3.4.16.4" evidence="5"/>
<dbReference type="HAMAP" id="MF_00637">
    <property type="entry name" value="Anti_sigma_F"/>
    <property type="match status" value="1"/>
</dbReference>
<dbReference type="InterPro" id="IPR012338">
    <property type="entry name" value="Beta-lactam/transpept-like"/>
</dbReference>
<dbReference type="NCBIfam" id="NF004052">
    <property type="entry name" value="PRK05572.1"/>
    <property type="match status" value="1"/>
</dbReference>
<evidence type="ECO:0000313" key="21">
    <source>
        <dbReference type="EMBL" id="KAF4325178.1"/>
    </source>
</evidence>
<dbReference type="InterPro" id="IPR007627">
    <property type="entry name" value="RNA_pol_sigma70_r2"/>
</dbReference>
<dbReference type="InterPro" id="IPR050239">
    <property type="entry name" value="Sigma-70_RNA_pol_init_factors"/>
</dbReference>
<name>A0A8J4WB37_9STRA</name>
<dbReference type="SUPFAM" id="SSF69189">
    <property type="entry name" value="Penicillin-binding protein associated domain"/>
    <property type="match status" value="1"/>
</dbReference>
<dbReference type="GO" id="GO:0042174">
    <property type="term" value="P:negative regulation of sporulation resulting in formation of a cellular spore"/>
    <property type="evidence" value="ECO:0007669"/>
    <property type="project" value="InterPro"/>
</dbReference>
<comment type="catalytic activity">
    <reaction evidence="18">
        <text>Preferential cleavage: (Ac)2-L-Lys-D-Ala-|-D-Ala. Also transpeptidation of peptidyl-alanyl moieties that are N-acyl substituents of D-alanine.</text>
        <dbReference type="EC" id="3.4.16.4"/>
    </reaction>
</comment>
<evidence type="ECO:0000259" key="19">
    <source>
        <dbReference type="PROSITE" id="PS00715"/>
    </source>
</evidence>
<dbReference type="InterPro" id="IPR018044">
    <property type="entry name" value="Peptidase_S11"/>
</dbReference>
<dbReference type="PROSITE" id="PS00715">
    <property type="entry name" value="SIGMA70_1"/>
    <property type="match status" value="1"/>
</dbReference>
<dbReference type="InterPro" id="IPR003594">
    <property type="entry name" value="HATPase_dom"/>
</dbReference>
<dbReference type="InterPro" id="IPR014322">
    <property type="entry name" value="RNA_pol_sigma-B/F/G"/>
</dbReference>
<dbReference type="CDD" id="cd06171">
    <property type="entry name" value="Sigma70_r4"/>
    <property type="match status" value="1"/>
</dbReference>
<dbReference type="Pfam" id="PF04542">
    <property type="entry name" value="Sigma70_r2"/>
    <property type="match status" value="1"/>
</dbReference>
<dbReference type="SMART" id="SM00387">
    <property type="entry name" value="HATPase_c"/>
    <property type="match status" value="1"/>
</dbReference>
<dbReference type="SUPFAM" id="SSF55874">
    <property type="entry name" value="ATPase domain of HSP90 chaperone/DNA topoisomerase II/histidine kinase"/>
    <property type="match status" value="1"/>
</dbReference>
<dbReference type="Pfam" id="PF13581">
    <property type="entry name" value="HATPase_c_2"/>
    <property type="match status" value="1"/>
</dbReference>
<keyword evidence="9" id="KW-0378">Hydrolase</keyword>
<dbReference type="InterPro" id="IPR000943">
    <property type="entry name" value="RNA_pol_sigma70"/>
</dbReference>
<dbReference type="SUPFAM" id="SSF88946">
    <property type="entry name" value="Sigma2 domain of RNA polymerase sigma factors"/>
    <property type="match status" value="1"/>
</dbReference>
<dbReference type="Gene3D" id="1.10.601.10">
    <property type="entry name" value="RNA Polymerase Primary Sigma Factor"/>
    <property type="match status" value="1"/>
</dbReference>
<dbReference type="InterPro" id="IPR015956">
    <property type="entry name" value="Peniciliin-bd_prot_C_sf"/>
</dbReference>
<dbReference type="InterPro" id="IPR012907">
    <property type="entry name" value="Peptidase_S11_C"/>
</dbReference>
<dbReference type="Gene3D" id="3.30.565.10">
    <property type="entry name" value="Histidine kinase-like ATPase, C-terminal domain"/>
    <property type="match status" value="1"/>
</dbReference>
<comment type="similarity">
    <text evidence="3">Belongs to the peptidase S11 family.</text>
</comment>
<dbReference type="InterPro" id="IPR013324">
    <property type="entry name" value="RNA_pol_sigma_r3/r4-like"/>
</dbReference>
<evidence type="ECO:0000256" key="8">
    <source>
        <dbReference type="ARBA" id="ARBA00022729"/>
    </source>
</evidence>
<keyword evidence="15" id="KW-0238">DNA-binding</keyword>
<evidence type="ECO:0000256" key="14">
    <source>
        <dbReference type="ARBA" id="ARBA00023082"/>
    </source>
</evidence>
<dbReference type="InterPro" id="IPR001967">
    <property type="entry name" value="Peptidase_S11_N"/>
</dbReference>
<dbReference type="GO" id="GO:0030435">
    <property type="term" value="P:sporulation resulting in formation of a cellular spore"/>
    <property type="evidence" value="ECO:0007669"/>
    <property type="project" value="UniProtKB-KW"/>
</dbReference>
<evidence type="ECO:0000256" key="15">
    <source>
        <dbReference type="ARBA" id="ARBA00023125"/>
    </source>
</evidence>
<dbReference type="InterPro" id="IPR007624">
    <property type="entry name" value="RNA_pol_sigma70_r3"/>
</dbReference>
<evidence type="ECO:0000256" key="2">
    <source>
        <dbReference type="ARBA" id="ARBA00004752"/>
    </source>
</evidence>
<dbReference type="SMART" id="SM00936">
    <property type="entry name" value="PBP5_C"/>
    <property type="match status" value="1"/>
</dbReference>
<proteinExistence type="inferred from homology"/>
<keyword evidence="10" id="KW-0133">Cell shape</keyword>
<evidence type="ECO:0000256" key="3">
    <source>
        <dbReference type="ARBA" id="ARBA00007164"/>
    </source>
</evidence>
<dbReference type="InterPro" id="IPR014284">
    <property type="entry name" value="RNA_pol_sigma-70_dom"/>
</dbReference>
<comment type="pathway">
    <text evidence="2">Cell wall biogenesis; peptidoglycan biosynthesis.</text>
</comment>
<keyword evidence="12" id="KW-0573">Peptidoglycan synthesis</keyword>
<dbReference type="PRINTS" id="PR00725">
    <property type="entry name" value="DADACBPTASE1"/>
</dbReference>
<dbReference type="GO" id="GO:0016987">
    <property type="term" value="F:sigma factor activity"/>
    <property type="evidence" value="ECO:0007669"/>
    <property type="project" value="UniProtKB-KW"/>
</dbReference>
<evidence type="ECO:0000256" key="13">
    <source>
        <dbReference type="ARBA" id="ARBA00023015"/>
    </source>
</evidence>
<dbReference type="GO" id="GO:0008360">
    <property type="term" value="P:regulation of cell shape"/>
    <property type="evidence" value="ECO:0007669"/>
    <property type="project" value="UniProtKB-KW"/>
</dbReference>
<protein>
    <recommendedName>
        <fullName evidence="5">serine-type D-Ala-D-Ala carboxypeptidase</fullName>
        <ecNumber evidence="5">3.4.16.4</ecNumber>
    </recommendedName>
</protein>
<evidence type="ECO:0000256" key="16">
    <source>
        <dbReference type="ARBA" id="ARBA00023163"/>
    </source>
</evidence>
<accession>A0A8J4WB37</accession>
<reference evidence="21" key="2">
    <citation type="submission" date="2020-02" db="EMBL/GenBank/DDBJ databases">
        <authorList>
            <person name="Studholme D.J."/>
        </authorList>
    </citation>
    <scope>NUCLEOTIDE SEQUENCE</scope>
    <source>
        <strain evidence="21">00238/432</strain>
    </source>
</reference>
<dbReference type="InterPro" id="IPR036890">
    <property type="entry name" value="HATPase_C_sf"/>
</dbReference>
<evidence type="ECO:0000256" key="18">
    <source>
        <dbReference type="ARBA" id="ARBA00034000"/>
    </source>
</evidence>
<keyword evidence="8" id="KW-0732">Signal</keyword>
<dbReference type="InterPro" id="IPR013325">
    <property type="entry name" value="RNA_pol_sigma_r2"/>
</dbReference>
<dbReference type="GO" id="GO:0005524">
    <property type="term" value="F:ATP binding"/>
    <property type="evidence" value="ECO:0007669"/>
    <property type="project" value="InterPro"/>
</dbReference>
<dbReference type="GO" id="GO:0003677">
    <property type="term" value="F:DNA binding"/>
    <property type="evidence" value="ECO:0007669"/>
    <property type="project" value="UniProtKB-KW"/>
</dbReference>
<dbReference type="Pfam" id="PF00768">
    <property type="entry name" value="Peptidase_S11"/>
    <property type="match status" value="1"/>
</dbReference>
<evidence type="ECO:0000256" key="4">
    <source>
        <dbReference type="ARBA" id="ARBA00007788"/>
    </source>
</evidence>
<evidence type="ECO:0000256" key="7">
    <source>
        <dbReference type="ARBA" id="ARBA00022670"/>
    </source>
</evidence>
<dbReference type="Gene3D" id="1.10.10.10">
    <property type="entry name" value="Winged helix-like DNA-binding domain superfamily/Winged helix DNA-binding domain"/>
    <property type="match status" value="2"/>
</dbReference>
<dbReference type="GO" id="GO:0004674">
    <property type="term" value="F:protein serine/threonine kinase activity"/>
    <property type="evidence" value="ECO:0007669"/>
    <property type="project" value="InterPro"/>
</dbReference>
<evidence type="ECO:0000256" key="10">
    <source>
        <dbReference type="ARBA" id="ARBA00022960"/>
    </source>
</evidence>
<dbReference type="GO" id="GO:0006508">
    <property type="term" value="P:proteolysis"/>
    <property type="evidence" value="ECO:0007669"/>
    <property type="project" value="UniProtKB-KW"/>
</dbReference>
<dbReference type="InterPro" id="IPR007630">
    <property type="entry name" value="RNA_pol_sigma70_r4"/>
</dbReference>
<dbReference type="InterPro" id="IPR036388">
    <property type="entry name" value="WH-like_DNA-bd_sf"/>
</dbReference>
<dbReference type="SUPFAM" id="SSF56601">
    <property type="entry name" value="beta-lactamase/transpeptidase-like"/>
    <property type="match status" value="1"/>
</dbReference>
<dbReference type="AlphaFoldDB" id="A0A8J4WB37"/>
<keyword evidence="7" id="KW-0645">Protease</keyword>
<keyword evidence="11" id="KW-0749">Sporulation</keyword>
<keyword evidence="14" id="KW-0731">Sigma factor</keyword>
<dbReference type="InterPro" id="IPR014236">
    <property type="entry name" value="RNA_pol_sigma-F"/>
</dbReference>
<dbReference type="PANTHER" id="PTHR30603">
    <property type="entry name" value="RNA POLYMERASE SIGMA FACTOR RPO"/>
    <property type="match status" value="1"/>
</dbReference>
<dbReference type="InterPro" id="IPR037167">
    <property type="entry name" value="Peptidase_S11_C_sf"/>
</dbReference>
<dbReference type="GO" id="GO:0071555">
    <property type="term" value="P:cell wall organization"/>
    <property type="evidence" value="ECO:0007669"/>
    <property type="project" value="UniProtKB-KW"/>
</dbReference>